<organism evidence="2 3">
    <name type="scientific">Prorocentrum cordatum</name>
    <dbReference type="NCBI Taxonomy" id="2364126"/>
    <lineage>
        <taxon>Eukaryota</taxon>
        <taxon>Sar</taxon>
        <taxon>Alveolata</taxon>
        <taxon>Dinophyceae</taxon>
        <taxon>Prorocentrales</taxon>
        <taxon>Prorocentraceae</taxon>
        <taxon>Prorocentrum</taxon>
    </lineage>
</organism>
<dbReference type="EMBL" id="CAUYUJ010018131">
    <property type="protein sequence ID" value="CAK0880910.1"/>
    <property type="molecule type" value="Genomic_DNA"/>
</dbReference>
<evidence type="ECO:0000256" key="1">
    <source>
        <dbReference type="SAM" id="MobiDB-lite"/>
    </source>
</evidence>
<protein>
    <submittedName>
        <fullName evidence="2">Uncharacterized protein</fullName>
    </submittedName>
</protein>
<feature type="non-terminal residue" evidence="2">
    <location>
        <position position="1"/>
    </location>
</feature>
<dbReference type="Proteomes" id="UP001189429">
    <property type="component" value="Unassembled WGS sequence"/>
</dbReference>
<name>A0ABN9W6K8_9DINO</name>
<sequence>ERSADQVRQFHRGAAFFRGHLDSSGEVHGPALQGHGEHAKFMPRRRGGAPGLRA</sequence>
<evidence type="ECO:0000313" key="2">
    <source>
        <dbReference type="EMBL" id="CAK0880910.1"/>
    </source>
</evidence>
<proteinExistence type="predicted"/>
<evidence type="ECO:0000313" key="3">
    <source>
        <dbReference type="Proteomes" id="UP001189429"/>
    </source>
</evidence>
<gene>
    <name evidence="2" type="ORF">PCOR1329_LOCUS63921</name>
</gene>
<feature type="non-terminal residue" evidence="2">
    <location>
        <position position="54"/>
    </location>
</feature>
<reference evidence="2" key="1">
    <citation type="submission" date="2023-10" db="EMBL/GenBank/DDBJ databases">
        <authorList>
            <person name="Chen Y."/>
            <person name="Shah S."/>
            <person name="Dougan E. K."/>
            <person name="Thang M."/>
            <person name="Chan C."/>
        </authorList>
    </citation>
    <scope>NUCLEOTIDE SEQUENCE [LARGE SCALE GENOMIC DNA]</scope>
</reference>
<feature type="region of interest" description="Disordered" evidence="1">
    <location>
        <begin position="20"/>
        <end position="54"/>
    </location>
</feature>
<keyword evidence="3" id="KW-1185">Reference proteome</keyword>
<accession>A0ABN9W6K8</accession>
<comment type="caution">
    <text evidence="2">The sequence shown here is derived from an EMBL/GenBank/DDBJ whole genome shotgun (WGS) entry which is preliminary data.</text>
</comment>